<dbReference type="GO" id="GO:0005524">
    <property type="term" value="F:ATP binding"/>
    <property type="evidence" value="ECO:0007669"/>
    <property type="project" value="UniProtKB-KW"/>
</dbReference>
<dbReference type="InterPro" id="IPR014729">
    <property type="entry name" value="Rossmann-like_a/b/a_fold"/>
</dbReference>
<dbReference type="Gene3D" id="3.40.50.620">
    <property type="entry name" value="HUPs"/>
    <property type="match status" value="1"/>
</dbReference>
<dbReference type="Pfam" id="PF03485">
    <property type="entry name" value="Arg_tRNA_synt_N"/>
    <property type="match status" value="1"/>
</dbReference>
<evidence type="ECO:0000256" key="3">
    <source>
        <dbReference type="ARBA" id="ARBA00022840"/>
    </source>
</evidence>
<evidence type="ECO:0000256" key="2">
    <source>
        <dbReference type="ARBA" id="ARBA00022741"/>
    </source>
</evidence>
<dbReference type="PANTHER" id="PTHR11956">
    <property type="entry name" value="ARGINYL-TRNA SYNTHETASE"/>
    <property type="match status" value="1"/>
</dbReference>
<keyword evidence="2 5" id="KW-0547">Nucleotide-binding</keyword>
<dbReference type="InterPro" id="IPR036695">
    <property type="entry name" value="Arg-tRNA-synth_N_sf"/>
</dbReference>
<reference evidence="7 8" key="1">
    <citation type="submission" date="2019-03" db="EMBL/GenBank/DDBJ databases">
        <title>Metabolic potential of uncultured bacteria and archaea associated with petroleum seepage in deep-sea sediments.</title>
        <authorList>
            <person name="Dong X."/>
            <person name="Hubert C."/>
        </authorList>
    </citation>
    <scope>NUCLEOTIDE SEQUENCE [LARGE SCALE GENOMIC DNA]</scope>
    <source>
        <strain evidence="7">E44_bin92</strain>
    </source>
</reference>
<dbReference type="PRINTS" id="PR01038">
    <property type="entry name" value="TRNASYNTHARG"/>
</dbReference>
<dbReference type="PROSITE" id="PS00178">
    <property type="entry name" value="AA_TRNA_LIGASE_I"/>
    <property type="match status" value="1"/>
</dbReference>
<dbReference type="Proteomes" id="UP000320781">
    <property type="component" value="Unassembled WGS sequence"/>
</dbReference>
<dbReference type="SUPFAM" id="SSF52374">
    <property type="entry name" value="Nucleotidylyl transferase"/>
    <property type="match status" value="1"/>
</dbReference>
<dbReference type="GO" id="GO:0006420">
    <property type="term" value="P:arginyl-tRNA aminoacylation"/>
    <property type="evidence" value="ECO:0007669"/>
    <property type="project" value="InterPro"/>
</dbReference>
<keyword evidence="4 5" id="KW-0030">Aminoacyl-tRNA synthetase</keyword>
<protein>
    <submittedName>
        <fullName evidence="7">Arginine--tRNA ligase</fullName>
    </submittedName>
</protein>
<proteinExistence type="inferred from homology"/>
<dbReference type="InterPro" id="IPR001278">
    <property type="entry name" value="Arg-tRNA-ligase"/>
</dbReference>
<dbReference type="InterPro" id="IPR001412">
    <property type="entry name" value="aa-tRNA-synth_I_CS"/>
</dbReference>
<dbReference type="EMBL" id="SOKU01000092">
    <property type="protein sequence ID" value="TES86443.1"/>
    <property type="molecule type" value="Genomic_DNA"/>
</dbReference>
<evidence type="ECO:0000313" key="8">
    <source>
        <dbReference type="Proteomes" id="UP000320781"/>
    </source>
</evidence>
<dbReference type="AlphaFoldDB" id="A0A523QL00"/>
<organism evidence="7 8">
    <name type="scientific">Aerophobetes bacterium</name>
    <dbReference type="NCBI Taxonomy" id="2030807"/>
    <lineage>
        <taxon>Bacteria</taxon>
        <taxon>Candidatus Aerophobota</taxon>
    </lineage>
</organism>
<evidence type="ECO:0000256" key="5">
    <source>
        <dbReference type="RuleBase" id="RU363038"/>
    </source>
</evidence>
<dbReference type="SMART" id="SM01016">
    <property type="entry name" value="Arg_tRNA_synt_N"/>
    <property type="match status" value="1"/>
</dbReference>
<keyword evidence="1 5" id="KW-0436">Ligase</keyword>
<evidence type="ECO:0000256" key="1">
    <source>
        <dbReference type="ARBA" id="ARBA00022598"/>
    </source>
</evidence>
<evidence type="ECO:0000313" key="7">
    <source>
        <dbReference type="EMBL" id="TES86443.1"/>
    </source>
</evidence>
<comment type="caution">
    <text evidence="7">The sequence shown here is derived from an EMBL/GenBank/DDBJ whole genome shotgun (WGS) entry which is preliminary data.</text>
</comment>
<feature type="domain" description="Arginyl tRNA synthetase N-terminal" evidence="6">
    <location>
        <begin position="45"/>
        <end position="129"/>
    </location>
</feature>
<name>A0A523QL00_UNCAE</name>
<keyword evidence="5" id="KW-0648">Protein biosynthesis</keyword>
<comment type="similarity">
    <text evidence="5">Belongs to the class-I aminoacyl-tRNA synthetase family.</text>
</comment>
<gene>
    <name evidence="7" type="primary">argS</name>
    <name evidence="7" type="ORF">E3J95_01925</name>
</gene>
<dbReference type="Pfam" id="PF00750">
    <property type="entry name" value="tRNA-synt_1d"/>
    <property type="match status" value="1"/>
</dbReference>
<dbReference type="GO" id="GO:0004814">
    <property type="term" value="F:arginine-tRNA ligase activity"/>
    <property type="evidence" value="ECO:0007669"/>
    <property type="project" value="InterPro"/>
</dbReference>
<dbReference type="InterPro" id="IPR005148">
    <property type="entry name" value="Arg-tRNA-synth_N"/>
</dbReference>
<keyword evidence="3 5" id="KW-0067">ATP-binding</keyword>
<dbReference type="SUPFAM" id="SSF55190">
    <property type="entry name" value="Arginyl-tRNA synthetase (ArgRS), N-terminal 'additional' domain"/>
    <property type="match status" value="1"/>
</dbReference>
<sequence length="359" mass="40428">MHCEFECAMGYGKWRFGFPLENNAHFGGISSSFCMNNSLKLRIENNLKKTLQEARDSGLLSWKDLPPVFISQPKREEWGDLSTNLPFLLSERGGRSTPEIAEILIASLQKEKFLSRVEFAPPGFINLSISPSYLHQAVEKILTQKDEFTRFSYGEGRKIQVEFVSANPSGPLHVGHGRAAAVGDSLANIVSKLGYQVQKEYYINDVGGQIERLSRSLWARLEELEGREVSFPEDGYKGDYVIEIARQAKDELGDALPAPGKLSPKTMKLLADFAVGKILDGIKEDLVCFGVKYDSWVTESSFHKGNRVPEVISSLKGKGFVYEKEGALWFRTSHFFENEEDRVLRRKTGEYTYFASDIA</sequence>
<accession>A0A523QL00</accession>
<evidence type="ECO:0000259" key="6">
    <source>
        <dbReference type="SMART" id="SM01016"/>
    </source>
</evidence>
<feature type="non-terminal residue" evidence="7">
    <location>
        <position position="359"/>
    </location>
</feature>
<dbReference type="Gene3D" id="3.30.1360.70">
    <property type="entry name" value="Arginyl tRNA synthetase N-terminal domain"/>
    <property type="match status" value="1"/>
</dbReference>
<dbReference type="PANTHER" id="PTHR11956:SF5">
    <property type="entry name" value="ARGININE--TRNA LIGASE, CYTOPLASMIC"/>
    <property type="match status" value="1"/>
</dbReference>
<evidence type="ECO:0000256" key="4">
    <source>
        <dbReference type="ARBA" id="ARBA00023146"/>
    </source>
</evidence>
<dbReference type="GO" id="GO:0005737">
    <property type="term" value="C:cytoplasm"/>
    <property type="evidence" value="ECO:0007669"/>
    <property type="project" value="InterPro"/>
</dbReference>
<dbReference type="InterPro" id="IPR035684">
    <property type="entry name" value="ArgRS_core"/>
</dbReference>